<dbReference type="GO" id="GO:0046486">
    <property type="term" value="P:glycerolipid metabolic process"/>
    <property type="evidence" value="ECO:0007669"/>
    <property type="project" value="UniProtKB-ARBA"/>
</dbReference>
<dbReference type="PANTHER" id="PTHR24185">
    <property type="entry name" value="CALCIUM-INDEPENDENT PHOSPHOLIPASE A2-GAMMA"/>
    <property type="match status" value="1"/>
</dbReference>
<feature type="domain" description="PNPLA" evidence="5">
    <location>
        <begin position="9"/>
        <end position="207"/>
    </location>
</feature>
<dbReference type="Gene3D" id="3.40.1090.10">
    <property type="entry name" value="Cytosolic phospholipase A2 catalytic domain"/>
    <property type="match status" value="1"/>
</dbReference>
<dbReference type="PROSITE" id="PS51635">
    <property type="entry name" value="PNPLA"/>
    <property type="match status" value="1"/>
</dbReference>
<dbReference type="SUPFAM" id="SSF52151">
    <property type="entry name" value="FabD/lysophospholipase-like"/>
    <property type="match status" value="1"/>
</dbReference>
<accession>A0A5M9N513</accession>
<dbReference type="Pfam" id="PF01734">
    <property type="entry name" value="Patatin"/>
    <property type="match status" value="1"/>
</dbReference>
<dbReference type="GO" id="GO:0016042">
    <property type="term" value="P:lipid catabolic process"/>
    <property type="evidence" value="ECO:0007669"/>
    <property type="project" value="UniProtKB-KW"/>
</dbReference>
<dbReference type="GO" id="GO:0016020">
    <property type="term" value="C:membrane"/>
    <property type="evidence" value="ECO:0007669"/>
    <property type="project" value="TreeGrafter"/>
</dbReference>
<dbReference type="EMBL" id="QUQM01000001">
    <property type="protein sequence ID" value="KAA8649667.1"/>
    <property type="molecule type" value="Genomic_DNA"/>
</dbReference>
<evidence type="ECO:0000256" key="4">
    <source>
        <dbReference type="PROSITE-ProRule" id="PRU01161"/>
    </source>
</evidence>
<keyword evidence="3" id="KW-0443">Lipid metabolism</keyword>
<dbReference type="Proteomes" id="UP000324241">
    <property type="component" value="Unassembled WGS sequence"/>
</dbReference>
<dbReference type="GO" id="GO:0047499">
    <property type="term" value="F:calcium-independent phospholipase A2 activity"/>
    <property type="evidence" value="ECO:0007669"/>
    <property type="project" value="TreeGrafter"/>
</dbReference>
<dbReference type="VEuPathDB" id="FungiDB:EYZ11_012989"/>
<comment type="caution">
    <text evidence="6">The sequence shown here is derived from an EMBL/GenBank/DDBJ whole genome shotgun (WGS) entry which is preliminary data.</text>
</comment>
<dbReference type="PANTHER" id="PTHR24185:SF1">
    <property type="entry name" value="CALCIUM-INDEPENDENT PHOSPHOLIPASE A2-GAMMA"/>
    <property type="match status" value="1"/>
</dbReference>
<comment type="caution">
    <text evidence="4">Lacks conserved residue(s) required for the propagation of feature annotation.</text>
</comment>
<dbReference type="GeneID" id="54325040"/>
<name>A0A5M9N513_9EURO</name>
<dbReference type="CDD" id="cd07216">
    <property type="entry name" value="Pat17_PNPLA8_PNPLA9_like3"/>
    <property type="match status" value="1"/>
</dbReference>
<dbReference type="RefSeq" id="XP_033429028.1">
    <property type="nucleotide sequence ID" value="XM_033567033.1"/>
</dbReference>
<gene>
    <name evidence="6" type="ORF">ATNIH1004_002338</name>
</gene>
<evidence type="ECO:0000313" key="7">
    <source>
        <dbReference type="Proteomes" id="UP000324241"/>
    </source>
</evidence>
<evidence type="ECO:0000313" key="6">
    <source>
        <dbReference type="EMBL" id="KAA8649667.1"/>
    </source>
</evidence>
<evidence type="ECO:0000256" key="2">
    <source>
        <dbReference type="ARBA" id="ARBA00022963"/>
    </source>
</evidence>
<keyword evidence="1" id="KW-0378">Hydrolase</keyword>
<reference evidence="6 7" key="1">
    <citation type="submission" date="2019-08" db="EMBL/GenBank/DDBJ databases">
        <title>The genome sequence of a newly discovered highly antifungal drug resistant Aspergillus species, Aspergillus tanneri NIH 1004.</title>
        <authorList>
            <person name="Mounaud S."/>
            <person name="Singh I."/>
            <person name="Joardar V."/>
            <person name="Pakala S."/>
            <person name="Pakala S."/>
            <person name="Venepally P."/>
            <person name="Chung J.K."/>
            <person name="Losada L."/>
            <person name="Nierman W.C."/>
        </authorList>
    </citation>
    <scope>NUCLEOTIDE SEQUENCE [LARGE SCALE GENOMIC DNA]</scope>
    <source>
        <strain evidence="6 7">NIH1004</strain>
    </source>
</reference>
<dbReference type="VEuPathDB" id="FungiDB:EYZ11_012988"/>
<evidence type="ECO:0000256" key="1">
    <source>
        <dbReference type="ARBA" id="ARBA00022801"/>
    </source>
</evidence>
<dbReference type="OrthoDB" id="1658288at2759"/>
<dbReference type="GO" id="GO:0019369">
    <property type="term" value="P:arachidonate metabolic process"/>
    <property type="evidence" value="ECO:0007669"/>
    <property type="project" value="TreeGrafter"/>
</dbReference>
<evidence type="ECO:0000259" key="5">
    <source>
        <dbReference type="PROSITE" id="PS51635"/>
    </source>
</evidence>
<keyword evidence="2" id="KW-0442">Lipid degradation</keyword>
<dbReference type="InterPro" id="IPR002641">
    <property type="entry name" value="PNPLA_dom"/>
</dbReference>
<feature type="short sequence motif" description="GXGXXG" evidence="4">
    <location>
        <begin position="13"/>
        <end position="18"/>
    </location>
</feature>
<sequence>MTNRRLNLLSLDGGGVRGLSTLYILRHILEAIDRENPPKPCEYFNLIGGSGSGGVIAIMLGRLQMDIDQCIMAYSRLLKRVFARKRQFPLNSSLRVRPKYEIRRVGSAVRAILRELGLDEDMLLRDEDPSCRVFVCITDNSSRKMVPLTSYASKYCSTELYKTTRVWEAAEASFAIGSLFDPVTIGPSKRQFHDSTLEANNPMREVWIEARGVWYSGSLENQLRCMVSIGTGVPSIKRFTRGAFGTRTSQKDAIDTDAETNKFIQEHTELDDDHRLFRFDVPNGLADIGLDGVKEVDTVVDATQDYLTKELVYKQIIRCGRALDR</sequence>
<dbReference type="AlphaFoldDB" id="A0A5M9N513"/>
<evidence type="ECO:0000256" key="3">
    <source>
        <dbReference type="ARBA" id="ARBA00023098"/>
    </source>
</evidence>
<protein>
    <recommendedName>
        <fullName evidence="5">PNPLA domain-containing protein</fullName>
    </recommendedName>
</protein>
<dbReference type="InterPro" id="IPR016035">
    <property type="entry name" value="Acyl_Trfase/lysoPLipase"/>
</dbReference>
<proteinExistence type="predicted"/>
<organism evidence="6 7">
    <name type="scientific">Aspergillus tanneri</name>
    <dbReference type="NCBI Taxonomy" id="1220188"/>
    <lineage>
        <taxon>Eukaryota</taxon>
        <taxon>Fungi</taxon>
        <taxon>Dikarya</taxon>
        <taxon>Ascomycota</taxon>
        <taxon>Pezizomycotina</taxon>
        <taxon>Eurotiomycetes</taxon>
        <taxon>Eurotiomycetidae</taxon>
        <taxon>Eurotiales</taxon>
        <taxon>Aspergillaceae</taxon>
        <taxon>Aspergillus</taxon>
        <taxon>Aspergillus subgen. Circumdati</taxon>
    </lineage>
</organism>